<name>A0A250LLA4_9BURK</name>
<dbReference type="RefSeq" id="WP_052760108.1">
    <property type="nucleotide sequence ID" value="NZ_AP018360.1"/>
</dbReference>
<dbReference type="SUPFAM" id="SSF63592">
    <property type="entry name" value="Flagellar transcriptional activator FlhD"/>
    <property type="match status" value="1"/>
</dbReference>
<accession>A0A250LLA4</accession>
<evidence type="ECO:0000313" key="10">
    <source>
        <dbReference type="EMBL" id="BBA45314.1"/>
    </source>
</evidence>
<keyword evidence="4" id="KW-0238">DNA-binding</keyword>
<dbReference type="GO" id="GO:0045893">
    <property type="term" value="P:positive regulation of DNA-templated transcription"/>
    <property type="evidence" value="ECO:0007669"/>
    <property type="project" value="InterPro"/>
</dbReference>
<keyword evidence="7" id="KW-0804">Transcription</keyword>
<reference evidence="10" key="2">
    <citation type="journal article" date="2017" name="Genome Announc.">
        <title>High-Quality Draft Genome Sequence of Burkholderia contaminans CH-1, a Gram-Negative Bacterium That Metabolizes 2-Azahypoxanthine, a Plant Growth-Regulating Compound.</title>
        <authorList>
            <person name="Choi J.-H."/>
            <person name="Sugiura H."/>
            <person name="Moriuchi R."/>
            <person name="Kawagishi H."/>
            <person name="Dohra H."/>
        </authorList>
    </citation>
    <scope>NUCLEOTIDE SEQUENCE</scope>
    <source>
        <strain evidence="10">CH-1</strain>
        <plasmid evidence="10">pBC453</plasmid>
    </source>
</reference>
<feature type="region of interest" description="Disordered" evidence="9">
    <location>
        <begin position="87"/>
        <end position="116"/>
    </location>
</feature>
<dbReference type="Pfam" id="PF05247">
    <property type="entry name" value="FlhD"/>
    <property type="match status" value="1"/>
</dbReference>
<proteinExistence type="predicted"/>
<comment type="function">
    <text evidence="8">Functions in complex with FlhC as a master transcriptional regulator that regulates transcription of several flagellar and non-flagellar operons by binding to their promoter region. Activates expression of class 2 flagellar genes, including fliA, which is a flagellum-specific sigma factor that turns on the class 3 genes. Also regulates genes whose products function in a variety of physiological pathways.</text>
</comment>
<gene>
    <name evidence="10" type="ORF">BCCH1_78250</name>
</gene>
<dbReference type="OrthoDB" id="9133286at2"/>
<evidence type="ECO:0000256" key="6">
    <source>
        <dbReference type="ARBA" id="ARBA00023159"/>
    </source>
</evidence>
<keyword evidence="2" id="KW-1005">Bacterial flagellum biogenesis</keyword>
<keyword evidence="5" id="KW-1015">Disulfide bond</keyword>
<keyword evidence="1" id="KW-0963">Cytoplasm</keyword>
<evidence type="ECO:0000256" key="3">
    <source>
        <dbReference type="ARBA" id="ARBA00023015"/>
    </source>
</evidence>
<evidence type="ECO:0000256" key="8">
    <source>
        <dbReference type="ARBA" id="ARBA00025431"/>
    </source>
</evidence>
<evidence type="ECO:0000256" key="2">
    <source>
        <dbReference type="ARBA" id="ARBA00022795"/>
    </source>
</evidence>
<evidence type="ECO:0000256" key="5">
    <source>
        <dbReference type="ARBA" id="ARBA00023157"/>
    </source>
</evidence>
<sequence length="116" mass="12801">MLQDTTLLSEIHGLNRSYLSLLQRSLREDFAAATRGFELSAEVGQALVQCSPERLDKLARTPQLLLRFHFNDVQFLQALGAKIAPGASSEVQPDDALSAQPTSRTNDRGALLRMHP</sequence>
<evidence type="ECO:0000256" key="7">
    <source>
        <dbReference type="ARBA" id="ARBA00023163"/>
    </source>
</evidence>
<dbReference type="AlphaFoldDB" id="A0A250LLA4"/>
<dbReference type="EMBL" id="AP018360">
    <property type="protein sequence ID" value="BBA45314.1"/>
    <property type="molecule type" value="Genomic_DNA"/>
</dbReference>
<dbReference type="Gene3D" id="1.10.4000.10">
    <property type="entry name" value="Flagellar transcriptional activator FlhD"/>
    <property type="match status" value="1"/>
</dbReference>
<dbReference type="GO" id="GO:0003677">
    <property type="term" value="F:DNA binding"/>
    <property type="evidence" value="ECO:0007669"/>
    <property type="project" value="UniProtKB-KW"/>
</dbReference>
<reference evidence="10" key="1">
    <citation type="journal article" date="2016" name="Biosci. Biotechnol. Biochem.">
        <title>Bioconversion of AHX to AOH by resting cells of Burkholderia contaminans CH-1.</title>
        <authorList>
            <person name="Choi J.H."/>
            <person name="Kikuchi A."/>
            <person name="Pumkaeo P."/>
            <person name="Hirai H."/>
            <person name="Tokuyama S."/>
            <person name="Kawagishi H."/>
        </authorList>
    </citation>
    <scope>NUCLEOTIDE SEQUENCE</scope>
    <source>
        <strain evidence="10">CH-1</strain>
        <plasmid evidence="10">pBC453</plasmid>
    </source>
</reference>
<dbReference type="InterPro" id="IPR036194">
    <property type="entry name" value="FlhD_sf"/>
</dbReference>
<evidence type="ECO:0000256" key="4">
    <source>
        <dbReference type="ARBA" id="ARBA00023125"/>
    </source>
</evidence>
<keyword evidence="10" id="KW-0614">Plasmid</keyword>
<organism evidence="10">
    <name type="scientific">Burkholderia contaminans</name>
    <dbReference type="NCBI Taxonomy" id="488447"/>
    <lineage>
        <taxon>Bacteria</taxon>
        <taxon>Pseudomonadati</taxon>
        <taxon>Pseudomonadota</taxon>
        <taxon>Betaproteobacteria</taxon>
        <taxon>Burkholderiales</taxon>
        <taxon>Burkholderiaceae</taxon>
        <taxon>Burkholderia</taxon>
        <taxon>Burkholderia cepacia complex</taxon>
    </lineage>
</organism>
<dbReference type="GO" id="GO:0044780">
    <property type="term" value="P:bacterial-type flagellum assembly"/>
    <property type="evidence" value="ECO:0007669"/>
    <property type="project" value="InterPro"/>
</dbReference>
<keyword evidence="6" id="KW-0010">Activator</keyword>
<keyword evidence="3" id="KW-0805">Transcription regulation</keyword>
<evidence type="ECO:0000256" key="1">
    <source>
        <dbReference type="ARBA" id="ARBA00022490"/>
    </source>
</evidence>
<geneLocation type="plasmid" evidence="10">
    <name>pBC453</name>
</geneLocation>
<dbReference type="InterPro" id="IPR023559">
    <property type="entry name" value="Flagellar_FlhD"/>
</dbReference>
<evidence type="ECO:0000256" key="9">
    <source>
        <dbReference type="SAM" id="MobiDB-lite"/>
    </source>
</evidence>
<protein>
    <submittedName>
        <fullName evidence="10">Uncharacterized protein</fullName>
    </submittedName>
</protein>